<evidence type="ECO:0000259" key="3">
    <source>
        <dbReference type="Pfam" id="PF07728"/>
    </source>
</evidence>
<dbReference type="SUPFAM" id="SSF50447">
    <property type="entry name" value="Translation proteins"/>
    <property type="match status" value="1"/>
</dbReference>
<dbReference type="GO" id="GO:0030687">
    <property type="term" value="C:preribosome, large subunit precursor"/>
    <property type="evidence" value="ECO:0007669"/>
    <property type="project" value="TreeGrafter"/>
</dbReference>
<evidence type="ECO:0000313" key="5">
    <source>
        <dbReference type="Proteomes" id="UP000037035"/>
    </source>
</evidence>
<evidence type="ECO:0000256" key="2">
    <source>
        <dbReference type="ARBA" id="ARBA00022840"/>
    </source>
</evidence>
<keyword evidence="4" id="KW-0648">Protein biosynthesis</keyword>
<dbReference type="SUPFAM" id="SSF52540">
    <property type="entry name" value="P-loop containing nucleoside triphosphate hydrolases"/>
    <property type="match status" value="1"/>
</dbReference>
<feature type="domain" description="ATPase dynein-related AAA" evidence="3">
    <location>
        <begin position="119"/>
        <end position="198"/>
    </location>
</feature>
<gene>
    <name evidence="4" type="ORF">VP01_3142g3</name>
</gene>
<reference evidence="4 5" key="1">
    <citation type="submission" date="2015-08" db="EMBL/GenBank/DDBJ databases">
        <title>Next Generation Sequencing and Analysis of the Genome of Puccinia sorghi L Schw, the Causal Agent of Maize Common Rust.</title>
        <authorList>
            <person name="Rochi L."/>
            <person name="Burguener G."/>
            <person name="Darino M."/>
            <person name="Turjanski A."/>
            <person name="Kreff E."/>
            <person name="Dieguez M.J."/>
            <person name="Sacco F."/>
        </authorList>
    </citation>
    <scope>NUCLEOTIDE SEQUENCE [LARGE SCALE GENOMIC DNA]</scope>
    <source>
        <strain evidence="4 5">RO10H11247</strain>
    </source>
</reference>
<dbReference type="GO" id="GO:0003746">
    <property type="term" value="F:translation elongation factor activity"/>
    <property type="evidence" value="ECO:0007669"/>
    <property type="project" value="UniProtKB-KW"/>
</dbReference>
<keyword evidence="4" id="KW-0251">Elongation factor</keyword>
<dbReference type="VEuPathDB" id="FungiDB:VP01_3142g3"/>
<dbReference type="OrthoDB" id="3045861at2759"/>
<dbReference type="Pfam" id="PF07728">
    <property type="entry name" value="AAA_5"/>
    <property type="match status" value="1"/>
</dbReference>
<dbReference type="Proteomes" id="UP000037035">
    <property type="component" value="Unassembled WGS sequence"/>
</dbReference>
<protein>
    <submittedName>
        <fullName evidence="4">Elongation factor EF-2</fullName>
    </submittedName>
</protein>
<keyword evidence="5" id="KW-1185">Reference proteome</keyword>
<evidence type="ECO:0000313" key="4">
    <source>
        <dbReference type="EMBL" id="KNZ53761.1"/>
    </source>
</evidence>
<dbReference type="PANTHER" id="PTHR48103:SF2">
    <property type="entry name" value="MIDASIN"/>
    <property type="match status" value="1"/>
</dbReference>
<proteinExistence type="predicted"/>
<accession>A0A0L6UYX8</accession>
<dbReference type="InterPro" id="IPR009000">
    <property type="entry name" value="Transl_B-barrel_sf"/>
</dbReference>
<keyword evidence="1" id="KW-0547">Nucleotide-binding</keyword>
<name>A0A0L6UYX8_9BASI</name>
<dbReference type="AlphaFoldDB" id="A0A0L6UYX8"/>
<keyword evidence="2" id="KW-0067">ATP-binding</keyword>
<dbReference type="GO" id="GO:0000055">
    <property type="term" value="P:ribosomal large subunit export from nucleus"/>
    <property type="evidence" value="ECO:0007669"/>
    <property type="project" value="TreeGrafter"/>
</dbReference>
<sequence>MAQAFVPSVISKMVRFNYQIAKQTHSANCRNPLGWHGLPIITGAERSNLCLSSFFCRDTSTYHLEICRRDLNFIKSLIFSLKIDKLVLCALQIVEQLGRAFQTSEGALLELEAGKSECQFEWIDGPLVTAMKKGQWLLVENLNLCSASVLDRLNPPFKGVGRLQLAEKGRTHGGIDTVTPHNDFRIIFAFDPWYGELSRATRNCGVEIAFLPDPQLNAFSLPIPLIRQGSKANENESHPPTVEPLEALPESDEVNDMEVDYTHALDQQRDGTILVVDSIKGVLGSEQDPLKDTLADLGIDPNPSAGKLDVRPLLRIVLSQFFGSSTGLVDMISSHIPNPQVSADAKLKSNYPEPFDSPLAQHTKKSDPTGPLVIQIAKLLPTHDTNEFRSIKSVLGGVAGAGIKIKVLGEGYSVNDKEDMMETIIDRVFIFESV</sequence>
<dbReference type="GO" id="GO:0005524">
    <property type="term" value="F:ATP binding"/>
    <property type="evidence" value="ECO:0007669"/>
    <property type="project" value="UniProtKB-KW"/>
</dbReference>
<dbReference type="InterPro" id="IPR027417">
    <property type="entry name" value="P-loop_NTPase"/>
</dbReference>
<dbReference type="EMBL" id="LAVV01008105">
    <property type="protein sequence ID" value="KNZ53761.1"/>
    <property type="molecule type" value="Genomic_DNA"/>
</dbReference>
<dbReference type="GO" id="GO:0005634">
    <property type="term" value="C:nucleus"/>
    <property type="evidence" value="ECO:0007669"/>
    <property type="project" value="TreeGrafter"/>
</dbReference>
<dbReference type="PANTHER" id="PTHR48103">
    <property type="entry name" value="MIDASIN-RELATED"/>
    <property type="match status" value="1"/>
</dbReference>
<organism evidence="4 5">
    <name type="scientific">Puccinia sorghi</name>
    <dbReference type="NCBI Taxonomy" id="27349"/>
    <lineage>
        <taxon>Eukaryota</taxon>
        <taxon>Fungi</taxon>
        <taxon>Dikarya</taxon>
        <taxon>Basidiomycota</taxon>
        <taxon>Pucciniomycotina</taxon>
        <taxon>Pucciniomycetes</taxon>
        <taxon>Pucciniales</taxon>
        <taxon>Pucciniaceae</taxon>
        <taxon>Puccinia</taxon>
    </lineage>
</organism>
<dbReference type="Gene3D" id="3.40.50.300">
    <property type="entry name" value="P-loop containing nucleotide triphosphate hydrolases"/>
    <property type="match status" value="1"/>
</dbReference>
<dbReference type="GO" id="GO:0000027">
    <property type="term" value="P:ribosomal large subunit assembly"/>
    <property type="evidence" value="ECO:0007669"/>
    <property type="project" value="TreeGrafter"/>
</dbReference>
<dbReference type="InterPro" id="IPR011704">
    <property type="entry name" value="ATPase_dyneun-rel_AAA"/>
</dbReference>
<dbReference type="STRING" id="27349.A0A0L6UYX8"/>
<comment type="caution">
    <text evidence="4">The sequence shown here is derived from an EMBL/GenBank/DDBJ whole genome shotgun (WGS) entry which is preliminary data.</text>
</comment>
<dbReference type="Gene3D" id="2.40.30.10">
    <property type="entry name" value="Translation factors"/>
    <property type="match status" value="1"/>
</dbReference>
<evidence type="ECO:0000256" key="1">
    <source>
        <dbReference type="ARBA" id="ARBA00022741"/>
    </source>
</evidence>
<dbReference type="GO" id="GO:0016887">
    <property type="term" value="F:ATP hydrolysis activity"/>
    <property type="evidence" value="ECO:0007669"/>
    <property type="project" value="InterPro"/>
</dbReference>